<keyword evidence="1" id="KW-0812">Transmembrane</keyword>
<keyword evidence="1" id="KW-0472">Membrane</keyword>
<evidence type="ECO:0000313" key="3">
    <source>
        <dbReference type="Proteomes" id="UP000246352"/>
    </source>
</evidence>
<organism evidence="2 3">
    <name type="scientific">Hoeflea marina</name>
    <dbReference type="NCBI Taxonomy" id="274592"/>
    <lineage>
        <taxon>Bacteria</taxon>
        <taxon>Pseudomonadati</taxon>
        <taxon>Pseudomonadota</taxon>
        <taxon>Alphaproteobacteria</taxon>
        <taxon>Hyphomicrobiales</taxon>
        <taxon>Rhizobiaceae</taxon>
        <taxon>Hoeflea</taxon>
    </lineage>
</organism>
<reference evidence="2 3" key="1">
    <citation type="submission" date="2018-05" db="EMBL/GenBank/DDBJ databases">
        <title>Genomic Encyclopedia of Type Strains, Phase IV (KMG-IV): sequencing the most valuable type-strain genomes for metagenomic binning, comparative biology and taxonomic classification.</title>
        <authorList>
            <person name="Goeker M."/>
        </authorList>
    </citation>
    <scope>NUCLEOTIDE SEQUENCE [LARGE SCALE GENOMIC DNA]</scope>
    <source>
        <strain evidence="2 3">DSM 16791</strain>
    </source>
</reference>
<sequence length="308" mass="32426">MKRRRPITDDRGFALVAVLFFLIVLAAVLTPFTIAARTYQLVVRNTLAASASTAALSSILQTGALVFTLGEANGLRWPDPTLVCEIRLGPDSRVILRYVNHAGLIDLNAAPPELLAFGFRALGLDPDAADGVAAAVVAFRTADTGSGHAMLAESVAVAGGLKRGPFEAVAELSDFQPLAATANRRLEEVFTVLSGAGTVDRLRLTPVLEAMLRRGAGDAHAFLIESGGRAPAVTLEAELYRGDAVTHRGRTVFAQSGAGETAPLHLLEPMSFEASPDTAILRPQGSGDPLCAGYFEPATQQLLAEFLP</sequence>
<name>A0A317PN75_9HYPH</name>
<dbReference type="Proteomes" id="UP000246352">
    <property type="component" value="Unassembled WGS sequence"/>
</dbReference>
<dbReference type="RefSeq" id="WP_110031316.1">
    <property type="nucleotide sequence ID" value="NZ_QGTR01000002.1"/>
</dbReference>
<keyword evidence="3" id="KW-1185">Reference proteome</keyword>
<dbReference type="OrthoDB" id="8063104at2"/>
<evidence type="ECO:0000256" key="1">
    <source>
        <dbReference type="SAM" id="Phobius"/>
    </source>
</evidence>
<accession>A0A317PN75</accession>
<protein>
    <recommendedName>
        <fullName evidence="4">General secretion pathway protein K</fullName>
    </recommendedName>
</protein>
<dbReference type="AlphaFoldDB" id="A0A317PN75"/>
<dbReference type="EMBL" id="QGTR01000002">
    <property type="protein sequence ID" value="PWW01508.1"/>
    <property type="molecule type" value="Genomic_DNA"/>
</dbReference>
<keyword evidence="1" id="KW-1133">Transmembrane helix</keyword>
<comment type="caution">
    <text evidence="2">The sequence shown here is derived from an EMBL/GenBank/DDBJ whole genome shotgun (WGS) entry which is preliminary data.</text>
</comment>
<proteinExistence type="predicted"/>
<evidence type="ECO:0000313" key="2">
    <source>
        <dbReference type="EMBL" id="PWW01508.1"/>
    </source>
</evidence>
<gene>
    <name evidence="2" type="ORF">DFR52_102170</name>
</gene>
<feature type="transmembrane region" description="Helical" evidence="1">
    <location>
        <begin position="12"/>
        <end position="35"/>
    </location>
</feature>
<evidence type="ECO:0008006" key="4">
    <source>
        <dbReference type="Google" id="ProtNLM"/>
    </source>
</evidence>